<feature type="compositionally biased region" description="Basic and acidic residues" evidence="2">
    <location>
        <begin position="106"/>
        <end position="120"/>
    </location>
</feature>
<name>A0A9K3GDN5_9EUKA</name>
<accession>A0A9K3GDN5</accession>
<feature type="domain" description="DUF4200" evidence="3">
    <location>
        <begin position="51"/>
        <end position="164"/>
    </location>
</feature>
<evidence type="ECO:0000313" key="5">
    <source>
        <dbReference type="Proteomes" id="UP000265618"/>
    </source>
</evidence>
<feature type="region of interest" description="Disordered" evidence="2">
    <location>
        <begin position="106"/>
        <end position="126"/>
    </location>
</feature>
<feature type="compositionally biased region" description="Polar residues" evidence="2">
    <location>
        <begin position="402"/>
        <end position="419"/>
    </location>
</feature>
<dbReference type="AlphaFoldDB" id="A0A9K3GDN5"/>
<evidence type="ECO:0000256" key="1">
    <source>
        <dbReference type="SAM" id="Coils"/>
    </source>
</evidence>
<evidence type="ECO:0000313" key="4">
    <source>
        <dbReference type="EMBL" id="GIQ80009.1"/>
    </source>
</evidence>
<comment type="caution">
    <text evidence="4">The sequence shown here is derived from an EMBL/GenBank/DDBJ whole genome shotgun (WGS) entry which is preliminary data.</text>
</comment>
<gene>
    <name evidence="4" type="ORF">KIPB_000729</name>
</gene>
<evidence type="ECO:0000259" key="3">
    <source>
        <dbReference type="Pfam" id="PF13863"/>
    </source>
</evidence>
<feature type="coiled-coil region" evidence="1">
    <location>
        <begin position="198"/>
        <end position="232"/>
    </location>
</feature>
<feature type="region of interest" description="Disordered" evidence="2">
    <location>
        <begin position="386"/>
        <end position="468"/>
    </location>
</feature>
<keyword evidence="1" id="KW-0175">Coiled coil</keyword>
<dbReference type="EMBL" id="BDIP01000089">
    <property type="protein sequence ID" value="GIQ80009.1"/>
    <property type="molecule type" value="Genomic_DNA"/>
</dbReference>
<dbReference type="InterPro" id="IPR025252">
    <property type="entry name" value="DUF4200"/>
</dbReference>
<protein>
    <recommendedName>
        <fullName evidence="3">DUF4200 domain-containing protein</fullName>
    </recommendedName>
</protein>
<organism evidence="4 5">
    <name type="scientific">Kipferlia bialata</name>
    <dbReference type="NCBI Taxonomy" id="797122"/>
    <lineage>
        <taxon>Eukaryota</taxon>
        <taxon>Metamonada</taxon>
        <taxon>Carpediemonas-like organisms</taxon>
        <taxon>Kipferlia</taxon>
    </lineage>
</organism>
<dbReference type="Pfam" id="PF13863">
    <property type="entry name" value="DUF4200"/>
    <property type="match status" value="1"/>
</dbReference>
<keyword evidence="5" id="KW-1185">Reference proteome</keyword>
<feature type="region of interest" description="Disordered" evidence="2">
    <location>
        <begin position="1"/>
        <end position="23"/>
    </location>
</feature>
<evidence type="ECO:0000256" key="2">
    <source>
        <dbReference type="SAM" id="MobiDB-lite"/>
    </source>
</evidence>
<proteinExistence type="predicted"/>
<feature type="region of interest" description="Disordered" evidence="2">
    <location>
        <begin position="252"/>
        <end position="280"/>
    </location>
</feature>
<reference evidence="4 5" key="1">
    <citation type="journal article" date="2018" name="PLoS ONE">
        <title>The draft genome of Kipferlia bialata reveals reductive genome evolution in fornicate parasites.</title>
        <authorList>
            <person name="Tanifuji G."/>
            <person name="Takabayashi S."/>
            <person name="Kume K."/>
            <person name="Takagi M."/>
            <person name="Nakayama T."/>
            <person name="Kamikawa R."/>
            <person name="Inagaki Y."/>
            <person name="Hashimoto T."/>
        </authorList>
    </citation>
    <scope>NUCLEOTIDE SEQUENCE [LARGE SCALE GENOMIC DNA]</scope>
    <source>
        <strain evidence="4">NY0173</strain>
    </source>
</reference>
<sequence length="468" mass="50831">MSKEVDRSVMLPRDNTEGAGSAFLTETDAIALTVAEDGVRHPRGEHNVEMLQLRQDLEDWTARLREAQSNSAKVSVQQKQREANLLKRQRELKAGMARYKSHVEGIDKRRRDAERQRKDMEESEATENAKIQAVRYQLAALTALRDIQNNNLEDMATFPAFLSSYISGSVAAEATPLGMDAASVDSFSTEVEGVMARYQALSSQCATLSSEVAAKEAERERLVRESREASLQGERDVAEVQARVAAVRERIEAQDRGAAQGRGGEPAKGGDPKAPSADTVEREIRTISELEIAINHLYGRSRPSRNVQATVQNAELAELLAGGLPRSLVLLREKKAQTAGVPVSEIPVTDCVSERIRSLLVKLACLAEGVVDSEIIAEQLAAAHPDLEDSDPLSPDPEKGSGRSSSLTAMFPSSRSASASGLVAGQPRVRRAPVPLRPRRGLDMGPTSHPATLPPIHNPRTHRGGRGE</sequence>
<dbReference type="Proteomes" id="UP000265618">
    <property type="component" value="Unassembled WGS sequence"/>
</dbReference>
<feature type="compositionally biased region" description="Basic residues" evidence="2">
    <location>
        <begin position="459"/>
        <end position="468"/>
    </location>
</feature>